<dbReference type="AlphaFoldDB" id="A0A0G4HKU8"/>
<proteinExistence type="predicted"/>
<feature type="region of interest" description="Disordered" evidence="1">
    <location>
        <begin position="121"/>
        <end position="202"/>
    </location>
</feature>
<evidence type="ECO:0000256" key="1">
    <source>
        <dbReference type="SAM" id="MobiDB-lite"/>
    </source>
</evidence>
<reference evidence="2" key="1">
    <citation type="submission" date="2014-11" db="EMBL/GenBank/DDBJ databases">
        <authorList>
            <person name="Otto D Thomas"/>
            <person name="Naeem Raeece"/>
        </authorList>
    </citation>
    <scope>NUCLEOTIDE SEQUENCE</scope>
</reference>
<feature type="non-terminal residue" evidence="2">
    <location>
        <position position="202"/>
    </location>
</feature>
<gene>
    <name evidence="2" type="ORF">Cvel_28555</name>
</gene>
<evidence type="ECO:0000313" key="2">
    <source>
        <dbReference type="EMBL" id="CEM44729.1"/>
    </source>
</evidence>
<feature type="compositionally biased region" description="Polar residues" evidence="1">
    <location>
        <begin position="172"/>
        <end position="189"/>
    </location>
</feature>
<name>A0A0G4HKU8_9ALVE</name>
<sequence>MLKRQSLAFSAIGAVHAPDTTQLHRCWLPLMNGNVPPGEFLSFYPSPHPLRDPTYTQTGDETVIHANAQMGDQTHANAQTGDETHANAQMGDQTHANTQHQQTTAVPPFLFIASPMVNSEMPPQLQYPQPPISPRGVGASAASGTAGGEGTVTSALAGASPRFPFHQPSPSPSAFQSTMQNAMTQQQLQPPVLESSDLERQV</sequence>
<accession>A0A0G4HKU8</accession>
<organism evidence="2">
    <name type="scientific">Chromera velia CCMP2878</name>
    <dbReference type="NCBI Taxonomy" id="1169474"/>
    <lineage>
        <taxon>Eukaryota</taxon>
        <taxon>Sar</taxon>
        <taxon>Alveolata</taxon>
        <taxon>Colpodellida</taxon>
        <taxon>Chromeraceae</taxon>
        <taxon>Chromera</taxon>
    </lineage>
</organism>
<dbReference type="EMBL" id="CDMZ01002999">
    <property type="protein sequence ID" value="CEM44729.1"/>
    <property type="molecule type" value="Genomic_DNA"/>
</dbReference>
<protein>
    <submittedName>
        <fullName evidence="2">Uncharacterized protein</fullName>
    </submittedName>
</protein>